<comment type="caution">
    <text evidence="5">The sequence shown here is derived from an EMBL/GenBank/DDBJ whole genome shotgun (WGS) entry which is preliminary data.</text>
</comment>
<sequence length="218" mass="24775">MLNSVNDRMEVRTLPFIPGGTDIGTDWEYTMRREMQEIIPGLFLGPYAAANKTKLNSLLRSGITHIVCIRQDVEANFVRANFPEHFRYLILNIADLWTENIIQHFPKVKEFVDNCLNNGGKALIHGNAGISRSAALVIAYIMEKYGISYKCALQHVQQRRFCISPNESFANQLMEYEPIYKARHTLEGGQSSQITGVLKRKHTEEENDHGDVEMSADS</sequence>
<feature type="domain" description="Tyrosine specific protein phosphatases" evidence="4">
    <location>
        <begin position="102"/>
        <end position="160"/>
    </location>
</feature>
<accession>A0AAD9IUI9</accession>
<feature type="region of interest" description="Disordered" evidence="2">
    <location>
        <begin position="199"/>
        <end position="218"/>
    </location>
</feature>
<dbReference type="InterPro" id="IPR029021">
    <property type="entry name" value="Prot-tyrosine_phosphatase-like"/>
</dbReference>
<evidence type="ECO:0000256" key="2">
    <source>
        <dbReference type="SAM" id="MobiDB-lite"/>
    </source>
</evidence>
<keyword evidence="6" id="KW-1185">Reference proteome</keyword>
<dbReference type="GO" id="GO:0062026">
    <property type="term" value="P:negative regulation of SCF-dependent proteasomal ubiquitin-dependent catabolic process"/>
    <property type="evidence" value="ECO:0007669"/>
    <property type="project" value="TreeGrafter"/>
</dbReference>
<dbReference type="InterPro" id="IPR020422">
    <property type="entry name" value="TYR_PHOSPHATASE_DUAL_dom"/>
</dbReference>
<evidence type="ECO:0000256" key="1">
    <source>
        <dbReference type="ARBA" id="ARBA00009649"/>
    </source>
</evidence>
<dbReference type="SMART" id="SM00195">
    <property type="entry name" value="DSPc"/>
    <property type="match status" value="1"/>
</dbReference>
<evidence type="ECO:0000259" key="3">
    <source>
        <dbReference type="PROSITE" id="PS50054"/>
    </source>
</evidence>
<dbReference type="GO" id="GO:0070372">
    <property type="term" value="P:regulation of ERK1 and ERK2 cascade"/>
    <property type="evidence" value="ECO:0007669"/>
    <property type="project" value="TreeGrafter"/>
</dbReference>
<organism evidence="5 6">
    <name type="scientific">Paralvinella palmiformis</name>
    <dbReference type="NCBI Taxonomy" id="53620"/>
    <lineage>
        <taxon>Eukaryota</taxon>
        <taxon>Metazoa</taxon>
        <taxon>Spiralia</taxon>
        <taxon>Lophotrochozoa</taxon>
        <taxon>Annelida</taxon>
        <taxon>Polychaeta</taxon>
        <taxon>Sedentaria</taxon>
        <taxon>Canalipalpata</taxon>
        <taxon>Terebellida</taxon>
        <taxon>Terebelliformia</taxon>
        <taxon>Alvinellidae</taxon>
        <taxon>Paralvinella</taxon>
    </lineage>
</organism>
<dbReference type="FunFam" id="3.90.190.10:FF:000036">
    <property type="entry name" value="Serine/threonine/tyrosine-interacting protein a"/>
    <property type="match status" value="1"/>
</dbReference>
<dbReference type="AlphaFoldDB" id="A0AAD9IUI9"/>
<dbReference type="SUPFAM" id="SSF52799">
    <property type="entry name" value="(Phosphotyrosine protein) phosphatases II"/>
    <property type="match status" value="1"/>
</dbReference>
<reference evidence="5" key="1">
    <citation type="journal article" date="2023" name="Mol. Biol. Evol.">
        <title>Third-Generation Sequencing Reveals the Adaptive Role of the Epigenome in Three Deep-Sea Polychaetes.</title>
        <authorList>
            <person name="Perez M."/>
            <person name="Aroh O."/>
            <person name="Sun Y."/>
            <person name="Lan Y."/>
            <person name="Juniper S.K."/>
            <person name="Young C.R."/>
            <person name="Angers B."/>
            <person name="Qian P.Y."/>
        </authorList>
    </citation>
    <scope>NUCLEOTIDE SEQUENCE</scope>
    <source>
        <strain evidence="5">P08H-3</strain>
    </source>
</reference>
<proteinExistence type="inferred from homology"/>
<dbReference type="PANTHER" id="PTHR46588">
    <property type="entry name" value="SERINE/THREONINE/TYROSINE-INTERACTING PROTEIN"/>
    <property type="match status" value="1"/>
</dbReference>
<dbReference type="EMBL" id="JAODUP010001137">
    <property type="protein sequence ID" value="KAK2141226.1"/>
    <property type="molecule type" value="Genomic_DNA"/>
</dbReference>
<dbReference type="PROSITE" id="PS50054">
    <property type="entry name" value="TYR_PHOSPHATASE_DUAL"/>
    <property type="match status" value="1"/>
</dbReference>
<evidence type="ECO:0000259" key="4">
    <source>
        <dbReference type="PROSITE" id="PS50056"/>
    </source>
</evidence>
<dbReference type="InterPro" id="IPR000340">
    <property type="entry name" value="Dual-sp_phosphatase_cat-dom"/>
</dbReference>
<dbReference type="Gene3D" id="3.90.190.10">
    <property type="entry name" value="Protein tyrosine phosphatase superfamily"/>
    <property type="match status" value="1"/>
</dbReference>
<dbReference type="InterPro" id="IPR052449">
    <property type="entry name" value="STYX-Interacting_Phosphatase"/>
</dbReference>
<evidence type="ECO:0008006" key="7">
    <source>
        <dbReference type="Google" id="ProtNLM"/>
    </source>
</evidence>
<comment type="similarity">
    <text evidence="1">Belongs to the protein-tyrosine phosphatase family. Non-receptor class subfamily.</text>
</comment>
<dbReference type="Pfam" id="PF00782">
    <property type="entry name" value="DSPc"/>
    <property type="match status" value="1"/>
</dbReference>
<dbReference type="GO" id="GO:1990444">
    <property type="term" value="F:F-box domain binding"/>
    <property type="evidence" value="ECO:0007669"/>
    <property type="project" value="TreeGrafter"/>
</dbReference>
<name>A0AAD9IUI9_9ANNE</name>
<dbReference type="CDD" id="cd14522">
    <property type="entry name" value="DSP_STYX"/>
    <property type="match status" value="1"/>
</dbReference>
<dbReference type="Proteomes" id="UP001208570">
    <property type="component" value="Unassembled WGS sequence"/>
</dbReference>
<dbReference type="PROSITE" id="PS50056">
    <property type="entry name" value="TYR_PHOSPHATASE_2"/>
    <property type="match status" value="1"/>
</dbReference>
<dbReference type="GO" id="GO:0005654">
    <property type="term" value="C:nucleoplasm"/>
    <property type="evidence" value="ECO:0007669"/>
    <property type="project" value="TreeGrafter"/>
</dbReference>
<dbReference type="PANTHER" id="PTHR46588:SF1">
    <property type="entry name" value="SERINE_THREONINE_TYROSINE-INTERACTING PROTEIN"/>
    <property type="match status" value="1"/>
</dbReference>
<evidence type="ECO:0000313" key="6">
    <source>
        <dbReference type="Proteomes" id="UP001208570"/>
    </source>
</evidence>
<evidence type="ECO:0000313" key="5">
    <source>
        <dbReference type="EMBL" id="KAK2141226.1"/>
    </source>
</evidence>
<protein>
    <recommendedName>
        <fullName evidence="7">Serine/threonine/tyrosine-interacting protein</fullName>
    </recommendedName>
</protein>
<dbReference type="InterPro" id="IPR000387">
    <property type="entry name" value="Tyr_Pase_dom"/>
</dbReference>
<feature type="domain" description="Tyrosine-protein phosphatase" evidence="3">
    <location>
        <begin position="34"/>
        <end position="182"/>
    </location>
</feature>
<dbReference type="GO" id="GO:0005737">
    <property type="term" value="C:cytoplasm"/>
    <property type="evidence" value="ECO:0007669"/>
    <property type="project" value="TreeGrafter"/>
</dbReference>
<gene>
    <name evidence="5" type="ORF">LSH36_1137g00013</name>
</gene>